<evidence type="ECO:0000256" key="1">
    <source>
        <dbReference type="SAM" id="MobiDB-lite"/>
    </source>
</evidence>
<gene>
    <name evidence="2" type="ORF">RRG08_024832</name>
</gene>
<dbReference type="Proteomes" id="UP001283361">
    <property type="component" value="Unassembled WGS sequence"/>
</dbReference>
<evidence type="ECO:0000313" key="2">
    <source>
        <dbReference type="EMBL" id="KAK3747685.1"/>
    </source>
</evidence>
<feature type="region of interest" description="Disordered" evidence="1">
    <location>
        <begin position="42"/>
        <end position="70"/>
    </location>
</feature>
<keyword evidence="3" id="KW-1185">Reference proteome</keyword>
<protein>
    <submittedName>
        <fullName evidence="2">Uncharacterized protein</fullName>
    </submittedName>
</protein>
<organism evidence="2 3">
    <name type="scientific">Elysia crispata</name>
    <name type="common">lettuce slug</name>
    <dbReference type="NCBI Taxonomy" id="231223"/>
    <lineage>
        <taxon>Eukaryota</taxon>
        <taxon>Metazoa</taxon>
        <taxon>Spiralia</taxon>
        <taxon>Lophotrochozoa</taxon>
        <taxon>Mollusca</taxon>
        <taxon>Gastropoda</taxon>
        <taxon>Heterobranchia</taxon>
        <taxon>Euthyneura</taxon>
        <taxon>Panpulmonata</taxon>
        <taxon>Sacoglossa</taxon>
        <taxon>Placobranchoidea</taxon>
        <taxon>Plakobranchidae</taxon>
        <taxon>Elysia</taxon>
    </lineage>
</organism>
<dbReference type="AlphaFoldDB" id="A0AAE0YJB4"/>
<sequence>MNLLKHEEGKWQDASKDTVTRNEIEMVEVKEEKRQDTYVYTQNKETSNVRKRPQEVGLLQRDNLHESKLT</sequence>
<proteinExistence type="predicted"/>
<dbReference type="EMBL" id="JAWDGP010006075">
    <property type="protein sequence ID" value="KAK3747685.1"/>
    <property type="molecule type" value="Genomic_DNA"/>
</dbReference>
<evidence type="ECO:0000313" key="3">
    <source>
        <dbReference type="Proteomes" id="UP001283361"/>
    </source>
</evidence>
<reference evidence="2" key="1">
    <citation type="journal article" date="2023" name="G3 (Bethesda)">
        <title>A reference genome for the long-term kleptoplast-retaining sea slug Elysia crispata morphotype clarki.</title>
        <authorList>
            <person name="Eastman K.E."/>
            <person name="Pendleton A.L."/>
            <person name="Shaikh M.A."/>
            <person name="Suttiyut T."/>
            <person name="Ogas R."/>
            <person name="Tomko P."/>
            <person name="Gavelis G."/>
            <person name="Widhalm J.R."/>
            <person name="Wisecaver J.H."/>
        </authorList>
    </citation>
    <scope>NUCLEOTIDE SEQUENCE</scope>
    <source>
        <strain evidence="2">ECLA1</strain>
    </source>
</reference>
<name>A0AAE0YJB4_9GAST</name>
<comment type="caution">
    <text evidence="2">The sequence shown here is derived from an EMBL/GenBank/DDBJ whole genome shotgun (WGS) entry which is preliminary data.</text>
</comment>
<accession>A0AAE0YJB4</accession>